<evidence type="ECO:0000313" key="3">
    <source>
        <dbReference type="EMBL" id="GAA4648892.1"/>
    </source>
</evidence>
<dbReference type="SUPFAM" id="SSF53098">
    <property type="entry name" value="Ribonuclease H-like"/>
    <property type="match status" value="1"/>
</dbReference>
<keyword evidence="4" id="KW-1185">Reference proteome</keyword>
<dbReference type="NCBIfam" id="NF033559">
    <property type="entry name" value="transpos_IS1634"/>
    <property type="match status" value="1"/>
</dbReference>
<sequence>MLPFQCQLESLNHLGLVAGMCQELKIAEYIDARITNDADARNVTIGQAVVAMIINGLGFTGQTLYLFPEFFEDKPINRLIGEGIQAGHLNDKVLGRALDSLYDAGVSDLYLNLAVKVVNHLKLPCKALNLDGTSLHVDGDYNSNADPDDLNCIHICRGYSRDHRPDLNQVVLQLMTENEAGIPVFMAPASGNVNDNTCFQEIIKNHLSCFKAALNNRYLVADAAMYVAETLQSLDEQKQLFISRVPLNIKEAKALVGKVSTMSLESVKGYEQYYSAEVTSCYGEVQQRWFLFLNEKRRLSEQKTLTRTMQKKSLKEARNLEKLGKKAFLCRDDALKAFALWQKQSVLCLSETEPEIICKPCYSGKGRPSSESKPDHFEYYVQGTCFVPCETRENAQASLGCFILGTNDLDQDSLNAAELLSIYKSQQQVEGGFRFLKSPDFLVSSLYLEKAERIEALLMVMTLCLMVYAAIQHRIRHELKKQSRFFPDQKKKPYQNPTARWVFFCFQGINVLTVNNQEQHVVGLRERQLTIIQILGVSYISLYS</sequence>
<dbReference type="RefSeq" id="WP_345194619.1">
    <property type="nucleotide sequence ID" value="NZ_BAABFL010000112.1"/>
</dbReference>
<dbReference type="Pfam" id="PF01609">
    <property type="entry name" value="DDE_Tnp_1"/>
    <property type="match status" value="1"/>
</dbReference>
<dbReference type="InterPro" id="IPR012337">
    <property type="entry name" value="RNaseH-like_sf"/>
</dbReference>
<proteinExistence type="predicted"/>
<evidence type="ECO:0000259" key="1">
    <source>
        <dbReference type="Pfam" id="PF01609"/>
    </source>
</evidence>
<comment type="caution">
    <text evidence="3">The sequence shown here is derived from an EMBL/GenBank/DDBJ whole genome shotgun (WGS) entry which is preliminary data.</text>
</comment>
<dbReference type="PANTHER" id="PTHR34614:SF2">
    <property type="entry name" value="TRANSPOSASE IS4-LIKE DOMAIN-CONTAINING PROTEIN"/>
    <property type="match status" value="1"/>
</dbReference>
<dbReference type="InterPro" id="IPR025457">
    <property type="entry name" value="DUF4277"/>
</dbReference>
<evidence type="ECO:0000313" key="4">
    <source>
        <dbReference type="Proteomes" id="UP001500604"/>
    </source>
</evidence>
<dbReference type="PANTHER" id="PTHR34614">
    <property type="match status" value="1"/>
</dbReference>
<evidence type="ECO:0000259" key="2">
    <source>
        <dbReference type="Pfam" id="PF14104"/>
    </source>
</evidence>
<reference evidence="4" key="1">
    <citation type="journal article" date="2019" name="Int. J. Syst. Evol. Microbiol.">
        <title>The Global Catalogue of Microorganisms (GCM) 10K type strain sequencing project: providing services to taxonomists for standard genome sequencing and annotation.</title>
        <authorList>
            <consortium name="The Broad Institute Genomics Platform"/>
            <consortium name="The Broad Institute Genome Sequencing Center for Infectious Disease"/>
            <person name="Wu L."/>
            <person name="Ma J."/>
        </authorList>
    </citation>
    <scope>NUCLEOTIDE SEQUENCE [LARGE SCALE GENOMIC DNA]</scope>
    <source>
        <strain evidence="4">JCM 17805</strain>
    </source>
</reference>
<dbReference type="Proteomes" id="UP001500604">
    <property type="component" value="Unassembled WGS sequence"/>
</dbReference>
<accession>A0ABP8UZ48</accession>
<dbReference type="InterPro" id="IPR047654">
    <property type="entry name" value="IS1634_transpos"/>
</dbReference>
<dbReference type="Pfam" id="PF14104">
    <property type="entry name" value="DUF4277"/>
    <property type="match status" value="1"/>
</dbReference>
<feature type="domain" description="DUF4277" evidence="2">
    <location>
        <begin position="7"/>
        <end position="114"/>
    </location>
</feature>
<organism evidence="3 4">
    <name type="scientific">Kistimonas scapharcae</name>
    <dbReference type="NCBI Taxonomy" id="1036133"/>
    <lineage>
        <taxon>Bacteria</taxon>
        <taxon>Pseudomonadati</taxon>
        <taxon>Pseudomonadota</taxon>
        <taxon>Gammaproteobacteria</taxon>
        <taxon>Oceanospirillales</taxon>
        <taxon>Endozoicomonadaceae</taxon>
        <taxon>Kistimonas</taxon>
    </lineage>
</organism>
<gene>
    <name evidence="3" type="ORF">GCM10023116_11660</name>
</gene>
<dbReference type="InterPro" id="IPR002559">
    <property type="entry name" value="Transposase_11"/>
</dbReference>
<dbReference type="EMBL" id="BAABFL010000112">
    <property type="protein sequence ID" value="GAA4648892.1"/>
    <property type="molecule type" value="Genomic_DNA"/>
</dbReference>
<feature type="domain" description="Transposase IS4-like" evidence="1">
    <location>
        <begin position="131"/>
        <end position="466"/>
    </location>
</feature>
<protein>
    <submittedName>
        <fullName evidence="3">IS1634 family transposase</fullName>
    </submittedName>
</protein>
<name>A0ABP8UZ48_9GAMM</name>